<feature type="domain" description="Transcobalamin-like C-terminal" evidence="5">
    <location>
        <begin position="69"/>
        <end position="142"/>
    </location>
</feature>
<feature type="compositionally biased region" description="Basic and acidic residues" evidence="2">
    <location>
        <begin position="519"/>
        <end position="528"/>
    </location>
</feature>
<proteinExistence type="predicted"/>
<feature type="region of interest" description="Disordered" evidence="2">
    <location>
        <begin position="506"/>
        <end position="528"/>
    </location>
</feature>
<evidence type="ECO:0000256" key="1">
    <source>
        <dbReference type="ARBA" id="ARBA00022737"/>
    </source>
</evidence>
<dbReference type="InterPro" id="IPR008930">
    <property type="entry name" value="Terpenoid_cyclase/PrenylTrfase"/>
</dbReference>
<dbReference type="InterPro" id="IPR001330">
    <property type="entry name" value="Prenyltrans"/>
</dbReference>
<dbReference type="EMBL" id="CP048104">
    <property type="protein sequence ID" value="QKG83027.1"/>
    <property type="molecule type" value="Genomic_DNA"/>
</dbReference>
<name>A0A7D3XNJ9_9BACL</name>
<evidence type="ECO:0000256" key="2">
    <source>
        <dbReference type="SAM" id="MobiDB-lite"/>
    </source>
</evidence>
<dbReference type="Pfam" id="PF00432">
    <property type="entry name" value="Prenyltrans"/>
    <property type="match status" value="1"/>
</dbReference>
<feature type="compositionally biased region" description="Low complexity" evidence="2">
    <location>
        <begin position="198"/>
        <end position="208"/>
    </location>
</feature>
<dbReference type="AlphaFoldDB" id="A0A7D3XNJ9"/>
<dbReference type="InterPro" id="IPR027954">
    <property type="entry name" value="Transcobalamin-like_C"/>
</dbReference>
<keyword evidence="7" id="KW-1185">Reference proteome</keyword>
<feature type="region of interest" description="Disordered" evidence="2">
    <location>
        <begin position="150"/>
        <end position="223"/>
    </location>
</feature>
<dbReference type="CDD" id="cd00688">
    <property type="entry name" value="ISOPREN_C2_like"/>
    <property type="match status" value="1"/>
</dbReference>
<feature type="compositionally biased region" description="Pro residues" evidence="2">
    <location>
        <begin position="508"/>
        <end position="518"/>
    </location>
</feature>
<protein>
    <submittedName>
        <fullName evidence="6">DUF4430 domain-containing protein</fullName>
    </submittedName>
</protein>
<sequence length="653" mass="71032">MSLCHRWLAAILGIMTAFSLTAVSPVMLYADSAIPDSGEQMTGTVQLQVVGDDTHGIIFPKSTVTLEPDDTAFSVMLRAVGPAKVSYTGSGSTLYVQEIDGLGEFDRGPLSGWLFRVNGEFPPHSAGVHSLQDGDVVEWLYTTDGGNDISFQPLPTVKNGNNRFREAPSKTPSTPDPSPERNTDPTPPISKPSPPTPTESFSSPPRESASSKKGKEIKETTDHLLSSSTGKLVQWIQSKGVYSDWEALGLYQSTGKVPAVYLSNTAGLILDKNGDFRKVTDYERMALGIQAAGGDPRNFAGYDLIEKIYNSPRMTNQGSNGIIFALIALDSNRYTIPKDALWTRDKLLEWLLNNQNSDGSWALSPGHTGDVDITAMAITALAPYSGSNVKSALDKGVMWLSQQQTEAGGFRSWGLENSESASQVIIALTSIGMSPTSSAFTKKNGNVLENLLTFQVRDGGFSHLPQGASDQMASEQALLALTAYQRFQKGKPGIYDLTGKPLNDIPITPNPDTKPPHFPADDQKTHNDKISIPSVFPGTPVSKMEDFFRHPIHKSLTDPDQRFSSSSFQKRPVSPPMRKLNTFSRVAKKDLTDNPGQPFNPIWATADQVTELAPGKSPAASKGERGYILILAGVLCLLIGISFYLYERRKQWN</sequence>
<keyword evidence="3" id="KW-0472">Membrane</keyword>
<evidence type="ECO:0000313" key="7">
    <source>
        <dbReference type="Proteomes" id="UP000503088"/>
    </source>
</evidence>
<evidence type="ECO:0000259" key="4">
    <source>
        <dbReference type="Pfam" id="PF00432"/>
    </source>
</evidence>
<evidence type="ECO:0000256" key="3">
    <source>
        <dbReference type="SAM" id="Phobius"/>
    </source>
</evidence>
<evidence type="ECO:0000259" key="5">
    <source>
        <dbReference type="Pfam" id="PF14478"/>
    </source>
</evidence>
<dbReference type="Gene3D" id="1.50.10.20">
    <property type="match status" value="1"/>
</dbReference>
<dbReference type="GO" id="GO:0003824">
    <property type="term" value="F:catalytic activity"/>
    <property type="evidence" value="ECO:0007669"/>
    <property type="project" value="InterPro"/>
</dbReference>
<feature type="compositionally biased region" description="Basic and acidic residues" evidence="2">
    <location>
        <begin position="209"/>
        <end position="222"/>
    </location>
</feature>
<dbReference type="Pfam" id="PF14478">
    <property type="entry name" value="DUF4430"/>
    <property type="match status" value="1"/>
</dbReference>
<keyword evidence="3" id="KW-0812">Transmembrane</keyword>
<accession>A0A7D3XNJ9</accession>
<dbReference type="Gene3D" id="2.170.130.30">
    <property type="match status" value="1"/>
</dbReference>
<organism evidence="6 7">
    <name type="scientific">Kroppenstedtia pulmonis</name>
    <dbReference type="NCBI Taxonomy" id="1380685"/>
    <lineage>
        <taxon>Bacteria</taxon>
        <taxon>Bacillati</taxon>
        <taxon>Bacillota</taxon>
        <taxon>Bacilli</taxon>
        <taxon>Bacillales</taxon>
        <taxon>Thermoactinomycetaceae</taxon>
        <taxon>Kroppenstedtia</taxon>
    </lineage>
</organism>
<keyword evidence="1" id="KW-0677">Repeat</keyword>
<gene>
    <name evidence="6" type="ORF">GXN76_00130</name>
</gene>
<evidence type="ECO:0000313" key="6">
    <source>
        <dbReference type="EMBL" id="QKG83027.1"/>
    </source>
</evidence>
<feature type="transmembrane region" description="Helical" evidence="3">
    <location>
        <begin position="626"/>
        <end position="646"/>
    </location>
</feature>
<feature type="domain" description="Prenyltransferase alpha-alpha toroid" evidence="4">
    <location>
        <begin position="323"/>
        <end position="469"/>
    </location>
</feature>
<dbReference type="Proteomes" id="UP000503088">
    <property type="component" value="Chromosome"/>
</dbReference>
<feature type="compositionally biased region" description="Pro residues" evidence="2">
    <location>
        <begin position="185"/>
        <end position="197"/>
    </location>
</feature>
<dbReference type="RefSeq" id="WP_173218971.1">
    <property type="nucleotide sequence ID" value="NZ_CP048104.1"/>
</dbReference>
<reference evidence="6 7" key="1">
    <citation type="submission" date="2020-01" db="EMBL/GenBank/DDBJ databases">
        <authorList>
            <person name="Gulvik C.A."/>
            <person name="Batra D.G."/>
        </authorList>
    </citation>
    <scope>NUCLEOTIDE SEQUENCE [LARGE SCALE GENOMIC DNA]</scope>
    <source>
        <strain evidence="6 7">W9323</strain>
    </source>
</reference>
<dbReference type="SUPFAM" id="SSF48239">
    <property type="entry name" value="Terpenoid cyclases/Protein prenyltransferases"/>
    <property type="match status" value="1"/>
</dbReference>
<dbReference type="KEGG" id="kpul:GXN76_00130"/>
<keyword evidence="3" id="KW-1133">Transmembrane helix</keyword>